<gene>
    <name evidence="2" type="ORF">ACRE_081770</name>
</gene>
<feature type="region of interest" description="Disordered" evidence="1">
    <location>
        <begin position="1"/>
        <end position="156"/>
    </location>
</feature>
<dbReference type="HOGENOM" id="CLU_049645_0_0_1"/>
<feature type="compositionally biased region" description="Polar residues" evidence="1">
    <location>
        <begin position="92"/>
        <end position="109"/>
    </location>
</feature>
<sequence length="310" mass="32654">MGEQKKPNASAEEDRDIPPIGESQSGIRDGKGKGKEEGPSNFDRLQASANMAKDAFVGTTGGVLPGTLLSSSSSSGKATAAGPGASRDPASVLQQTSMVRPSQPNTSSRGADLFRNPPPASSSSREFDEFLSGREPQLPRDPAGGAPAPAPHFEQTIRDFEATDGAAVVDLLSQPPQLEDMLADDDQDEQLTPAAAAKLREALFSSPGNRIAWDDLLNFTPGFVARPGDGAQEARAQLGTEDPDGAREIWLRQWRDVLSAYTDEVWGDLGPLAAEAKRELESSGPSGGVERADGALGRLRMILAHVRGSV</sequence>
<name>A0A086SVI1_HAPC1</name>
<dbReference type="STRING" id="857340.A0A086SVI1"/>
<keyword evidence="3" id="KW-1185">Reference proteome</keyword>
<evidence type="ECO:0000313" key="2">
    <source>
        <dbReference type="EMBL" id="KFH41113.1"/>
    </source>
</evidence>
<dbReference type="OrthoDB" id="5337545at2759"/>
<feature type="compositionally biased region" description="Basic and acidic residues" evidence="1">
    <location>
        <begin position="28"/>
        <end position="38"/>
    </location>
</feature>
<reference evidence="3" key="1">
    <citation type="journal article" date="2014" name="Genome Announc.">
        <title>Genome sequence and annotation of Acremonium chrysogenum, producer of the beta-lactam antibiotic cephalosporin C.</title>
        <authorList>
            <person name="Terfehr D."/>
            <person name="Dahlmann T.A."/>
            <person name="Specht T."/>
            <person name="Zadra I."/>
            <person name="Kuernsteiner H."/>
            <person name="Kueck U."/>
        </authorList>
    </citation>
    <scope>NUCLEOTIDE SEQUENCE [LARGE SCALE GENOMIC DNA]</scope>
    <source>
        <strain evidence="3">ATCC 11550 / CBS 779.69 / DSM 880 / IAM 14645 / JCM 23072 / IMI 49137</strain>
    </source>
</reference>
<dbReference type="Proteomes" id="UP000029964">
    <property type="component" value="Unassembled WGS sequence"/>
</dbReference>
<proteinExistence type="predicted"/>
<dbReference type="EMBL" id="JPKY01000146">
    <property type="protein sequence ID" value="KFH41113.1"/>
    <property type="molecule type" value="Genomic_DNA"/>
</dbReference>
<organism evidence="2 3">
    <name type="scientific">Hapsidospora chrysogenum (strain ATCC 11550 / CBS 779.69 / DSM 880 / IAM 14645 / JCM 23072 / IMI 49137)</name>
    <name type="common">Acremonium chrysogenum</name>
    <dbReference type="NCBI Taxonomy" id="857340"/>
    <lineage>
        <taxon>Eukaryota</taxon>
        <taxon>Fungi</taxon>
        <taxon>Dikarya</taxon>
        <taxon>Ascomycota</taxon>
        <taxon>Pezizomycotina</taxon>
        <taxon>Sordariomycetes</taxon>
        <taxon>Hypocreomycetidae</taxon>
        <taxon>Hypocreales</taxon>
        <taxon>Bionectriaceae</taxon>
        <taxon>Hapsidospora</taxon>
    </lineage>
</organism>
<dbReference type="AlphaFoldDB" id="A0A086SVI1"/>
<accession>A0A086SVI1</accession>
<evidence type="ECO:0000313" key="3">
    <source>
        <dbReference type="Proteomes" id="UP000029964"/>
    </source>
</evidence>
<feature type="compositionally biased region" description="Low complexity" evidence="1">
    <location>
        <begin position="65"/>
        <end position="86"/>
    </location>
</feature>
<protein>
    <submittedName>
        <fullName evidence="2">Uncharacterized protein</fullName>
    </submittedName>
</protein>
<evidence type="ECO:0000256" key="1">
    <source>
        <dbReference type="SAM" id="MobiDB-lite"/>
    </source>
</evidence>
<comment type="caution">
    <text evidence="2">The sequence shown here is derived from an EMBL/GenBank/DDBJ whole genome shotgun (WGS) entry which is preliminary data.</text>
</comment>